<dbReference type="Proteomes" id="UP001176941">
    <property type="component" value="Chromosome 19"/>
</dbReference>
<evidence type="ECO:0000313" key="1">
    <source>
        <dbReference type="EMBL" id="CAI9159641.1"/>
    </source>
</evidence>
<keyword evidence="2" id="KW-1185">Reference proteome</keyword>
<accession>A0ABN8YES3</accession>
<protein>
    <submittedName>
        <fullName evidence="1">Uncharacterized protein</fullName>
    </submittedName>
</protein>
<dbReference type="EMBL" id="OX459955">
    <property type="protein sequence ID" value="CAI9159641.1"/>
    <property type="molecule type" value="Genomic_DNA"/>
</dbReference>
<organism evidence="1 2">
    <name type="scientific">Rangifer tarandus platyrhynchus</name>
    <name type="common">Svalbard reindeer</name>
    <dbReference type="NCBI Taxonomy" id="3082113"/>
    <lineage>
        <taxon>Eukaryota</taxon>
        <taxon>Metazoa</taxon>
        <taxon>Chordata</taxon>
        <taxon>Craniata</taxon>
        <taxon>Vertebrata</taxon>
        <taxon>Euteleostomi</taxon>
        <taxon>Mammalia</taxon>
        <taxon>Eutheria</taxon>
        <taxon>Laurasiatheria</taxon>
        <taxon>Artiodactyla</taxon>
        <taxon>Ruminantia</taxon>
        <taxon>Pecora</taxon>
        <taxon>Cervidae</taxon>
        <taxon>Odocoileinae</taxon>
        <taxon>Rangifer</taxon>
    </lineage>
</organism>
<evidence type="ECO:0000313" key="2">
    <source>
        <dbReference type="Proteomes" id="UP001176941"/>
    </source>
</evidence>
<gene>
    <name evidence="1" type="ORF">MRATA1EN1_LOCUS8603</name>
</gene>
<reference evidence="1" key="1">
    <citation type="submission" date="2023-04" db="EMBL/GenBank/DDBJ databases">
        <authorList>
            <consortium name="ELIXIR-Norway"/>
        </authorList>
    </citation>
    <scope>NUCLEOTIDE SEQUENCE [LARGE SCALE GENOMIC DNA]</scope>
</reference>
<sequence length="123" mass="13395">MGSYNCVQPVGGQWDTCASFIILLRWLQKSQGTWHRISKECATRMHLCSFLPLPLSTASRLHPLSVPSSVTSTISHSHGHTQSPTDTQLCPHSGAITQALIRSLILRAWHAVRLPCALPGTGS</sequence>
<name>A0ABN8YES3_RANTA</name>
<proteinExistence type="predicted"/>